<feature type="transmembrane region" description="Helical" evidence="8">
    <location>
        <begin position="245"/>
        <end position="267"/>
    </location>
</feature>
<dbReference type="InterPro" id="IPR004681">
    <property type="entry name" value="TRAP_DctM"/>
</dbReference>
<feature type="transmembrane region" description="Helical" evidence="8">
    <location>
        <begin position="371"/>
        <end position="389"/>
    </location>
</feature>
<sequence>MEAIAHSLDLMMFAAACVVLMLGFPVAFSLAGVALIFALIGWGFGAFEMSFLSALPQRIFGTMTNETLVAVPLFVFMGVVLERSKVAEELLDTMGRMLGSVNGGLGIAVSIVGALLAASTGIVGATVVTMGLLSLPSMLKRGYSAELACGSIAAAGTLGQIIPPSIVLVILGDQLSNAYQKAQLDMGIFSPDPISVGDLFAGALIPGLMLVGFYIIYQIVIATVKPSVAPSIPKEEREKVTVTEVFHALLPPLILILAVLGSILGGVATPTEAAAVGAVGAILLAGYRLDEKRGKSIIAAAVGLVVALFLSEFMDLRIARDHIEPMDLAAIIVAAICVLLLGWGMLTALIRTYKNGVLRTVMEGTTEVTTMVFLILIGASLFSLVFRGLGGEEMIQEALASMPGGAVGAMIAVMLLMFFLGFFLDFLEIVFVVVPMVAPVLLQMEMPNGDTMSPIWLGIMMAVNLQTSFLTPPFGFALFYLRGVAPASVRTGQIYRGIIPFVFIQAFALLILWYFPELTTWLPHLIYR</sequence>
<dbReference type="RefSeq" id="WP_090073195.1">
    <property type="nucleotide sequence ID" value="NZ_FOVR01000007.1"/>
</dbReference>
<feature type="transmembrane region" description="Helical" evidence="8">
    <location>
        <begin position="296"/>
        <end position="316"/>
    </location>
</feature>
<dbReference type="GO" id="GO:0005886">
    <property type="term" value="C:plasma membrane"/>
    <property type="evidence" value="ECO:0007669"/>
    <property type="project" value="UniProtKB-SubCell"/>
</dbReference>
<dbReference type="OrthoDB" id="7339120at2"/>
<proteinExistence type="predicted"/>
<accession>A0A1I5HNN7</accession>
<dbReference type="EMBL" id="FOVR01000007">
    <property type="protein sequence ID" value="SFO49620.1"/>
    <property type="molecule type" value="Genomic_DNA"/>
</dbReference>
<reference evidence="10 11" key="1">
    <citation type="submission" date="2016-10" db="EMBL/GenBank/DDBJ databases">
        <authorList>
            <person name="de Groot N.N."/>
        </authorList>
    </citation>
    <scope>NUCLEOTIDE SEQUENCE [LARGE SCALE GENOMIC DNA]</scope>
    <source>
        <strain evidence="10 11">CGMCC 1.9157</strain>
    </source>
</reference>
<feature type="transmembrane region" description="Helical" evidence="8">
    <location>
        <begin position="7"/>
        <end position="28"/>
    </location>
</feature>
<feature type="transmembrane region" description="Helical" evidence="8">
    <location>
        <begin position="426"/>
        <end position="444"/>
    </location>
</feature>
<feature type="transmembrane region" description="Helical" evidence="8">
    <location>
        <begin position="328"/>
        <end position="350"/>
    </location>
</feature>
<evidence type="ECO:0000256" key="1">
    <source>
        <dbReference type="ARBA" id="ARBA00004429"/>
    </source>
</evidence>
<evidence type="ECO:0000259" key="9">
    <source>
        <dbReference type="Pfam" id="PF06808"/>
    </source>
</evidence>
<feature type="transmembrane region" description="Helical" evidence="8">
    <location>
        <begin position="401"/>
        <end position="419"/>
    </location>
</feature>
<dbReference type="AlphaFoldDB" id="A0A1I5HNN7"/>
<feature type="transmembrane region" description="Helical" evidence="8">
    <location>
        <begin position="67"/>
        <end position="84"/>
    </location>
</feature>
<feature type="transmembrane region" description="Helical" evidence="8">
    <location>
        <begin position="199"/>
        <end position="224"/>
    </location>
</feature>
<dbReference type="InterPro" id="IPR010656">
    <property type="entry name" value="DctM"/>
</dbReference>
<comment type="subcellular location">
    <subcellularLocation>
        <location evidence="1 7">Cell inner membrane</location>
        <topology evidence="1 7">Multi-pass membrane protein</topology>
    </subcellularLocation>
</comment>
<evidence type="ECO:0000256" key="2">
    <source>
        <dbReference type="ARBA" id="ARBA00022475"/>
    </source>
</evidence>
<dbReference type="GO" id="GO:0022857">
    <property type="term" value="F:transmembrane transporter activity"/>
    <property type="evidence" value="ECO:0007669"/>
    <property type="project" value="UniProtKB-UniRule"/>
</dbReference>
<keyword evidence="6 8" id="KW-0472">Membrane</keyword>
<feature type="transmembrane region" description="Helical" evidence="8">
    <location>
        <begin position="104"/>
        <end position="135"/>
    </location>
</feature>
<evidence type="ECO:0000313" key="11">
    <source>
        <dbReference type="Proteomes" id="UP000199236"/>
    </source>
</evidence>
<dbReference type="PANTHER" id="PTHR33362">
    <property type="entry name" value="SIALIC ACID TRAP TRANSPORTER PERMEASE PROTEIN SIAT-RELATED"/>
    <property type="match status" value="1"/>
</dbReference>
<evidence type="ECO:0000313" key="10">
    <source>
        <dbReference type="EMBL" id="SFO49620.1"/>
    </source>
</evidence>
<dbReference type="PANTHER" id="PTHR33362:SF7">
    <property type="entry name" value="SLL1103 PROTEIN"/>
    <property type="match status" value="1"/>
</dbReference>
<evidence type="ECO:0000256" key="5">
    <source>
        <dbReference type="ARBA" id="ARBA00022989"/>
    </source>
</evidence>
<evidence type="ECO:0000256" key="6">
    <source>
        <dbReference type="ARBA" id="ARBA00023136"/>
    </source>
</evidence>
<dbReference type="Pfam" id="PF06808">
    <property type="entry name" value="DctM"/>
    <property type="match status" value="1"/>
</dbReference>
<keyword evidence="4 8" id="KW-0812">Transmembrane</keyword>
<keyword evidence="3 7" id="KW-0997">Cell inner membrane</keyword>
<dbReference type="Proteomes" id="UP000199236">
    <property type="component" value="Unassembled WGS sequence"/>
</dbReference>
<keyword evidence="11" id="KW-1185">Reference proteome</keyword>
<feature type="transmembrane region" description="Helical" evidence="8">
    <location>
        <begin position="493"/>
        <end position="515"/>
    </location>
</feature>
<keyword evidence="2" id="KW-1003">Cell membrane</keyword>
<dbReference type="STRING" id="655353.SAMN04488056_10718"/>
<organism evidence="10 11">
    <name type="scientific">Cohaesibacter marisflavi</name>
    <dbReference type="NCBI Taxonomy" id="655353"/>
    <lineage>
        <taxon>Bacteria</taxon>
        <taxon>Pseudomonadati</taxon>
        <taxon>Pseudomonadota</taxon>
        <taxon>Alphaproteobacteria</taxon>
        <taxon>Hyphomicrobiales</taxon>
        <taxon>Cohaesibacteraceae</taxon>
    </lineage>
</organism>
<feature type="transmembrane region" description="Helical" evidence="8">
    <location>
        <begin position="273"/>
        <end position="289"/>
    </location>
</feature>
<name>A0A1I5HNN7_9HYPH</name>
<evidence type="ECO:0000256" key="3">
    <source>
        <dbReference type="ARBA" id="ARBA00022519"/>
    </source>
</evidence>
<feature type="domain" description="TRAP C4-dicarboxylate transport system permease DctM subunit" evidence="9">
    <location>
        <begin position="15"/>
        <end position="299"/>
    </location>
</feature>
<keyword evidence="7" id="KW-0813">Transport</keyword>
<keyword evidence="5 8" id="KW-1133">Transmembrane helix</keyword>
<protein>
    <submittedName>
        <fullName evidence="10">TRAP transporter, DctM subunit</fullName>
    </submittedName>
</protein>
<feature type="transmembrane region" description="Helical" evidence="8">
    <location>
        <begin position="456"/>
        <end position="481"/>
    </location>
</feature>
<gene>
    <name evidence="10" type="ORF">SAMN04488056_10718</name>
</gene>
<evidence type="ECO:0000256" key="8">
    <source>
        <dbReference type="SAM" id="Phobius"/>
    </source>
</evidence>
<evidence type="ECO:0000256" key="7">
    <source>
        <dbReference type="RuleBase" id="RU369079"/>
    </source>
</evidence>
<comment type="function">
    <text evidence="7">Part of the tripartite ATP-independent periplasmic (TRAP) transport system.</text>
</comment>
<evidence type="ECO:0000256" key="4">
    <source>
        <dbReference type="ARBA" id="ARBA00022692"/>
    </source>
</evidence>